<dbReference type="PROSITE" id="PS00028">
    <property type="entry name" value="ZINC_FINGER_C2H2_1"/>
    <property type="match status" value="1"/>
</dbReference>
<accession>A0A9P0AU22</accession>
<gene>
    <name evidence="3" type="ORF">MELIAE_LOCUS1727</name>
</gene>
<feature type="compositionally biased region" description="Polar residues" evidence="1">
    <location>
        <begin position="7"/>
        <end position="23"/>
    </location>
</feature>
<organism evidence="3 4">
    <name type="scientific">Brassicogethes aeneus</name>
    <name type="common">Rape pollen beetle</name>
    <name type="synonym">Meligethes aeneus</name>
    <dbReference type="NCBI Taxonomy" id="1431903"/>
    <lineage>
        <taxon>Eukaryota</taxon>
        <taxon>Metazoa</taxon>
        <taxon>Ecdysozoa</taxon>
        <taxon>Arthropoda</taxon>
        <taxon>Hexapoda</taxon>
        <taxon>Insecta</taxon>
        <taxon>Pterygota</taxon>
        <taxon>Neoptera</taxon>
        <taxon>Endopterygota</taxon>
        <taxon>Coleoptera</taxon>
        <taxon>Polyphaga</taxon>
        <taxon>Cucujiformia</taxon>
        <taxon>Nitidulidae</taxon>
        <taxon>Meligethinae</taxon>
        <taxon>Brassicogethes</taxon>
    </lineage>
</organism>
<feature type="region of interest" description="Disordered" evidence="1">
    <location>
        <begin position="1"/>
        <end position="23"/>
    </location>
</feature>
<evidence type="ECO:0000313" key="4">
    <source>
        <dbReference type="Proteomes" id="UP001154078"/>
    </source>
</evidence>
<feature type="domain" description="C2H2-type" evidence="2">
    <location>
        <begin position="557"/>
        <end position="579"/>
    </location>
</feature>
<reference evidence="3" key="1">
    <citation type="submission" date="2021-12" db="EMBL/GenBank/DDBJ databases">
        <authorList>
            <person name="King R."/>
        </authorList>
    </citation>
    <scope>NUCLEOTIDE SEQUENCE</scope>
</reference>
<protein>
    <recommendedName>
        <fullName evidence="2">C2H2-type domain-containing protein</fullName>
    </recommendedName>
</protein>
<sequence length="1241" mass="142469">MGDYGYNSLQNTNCTPVQLPDTANSENEANQKQYHTLLPPLQTPSGSSNNNCQILSHCINNTANINNNCVGENSFTHLPTPSGSSNQQNFSIINTAYNNNYSVDRTSLNPLNSDESSIIQKQDSRLLKLLKQHPHGLNVLNYYNLNKTLNKSTRNLLGRLVLYKEHEGKPTVECLPASREVEGTYYTPHSGASGGAAVQCARGLLLACNSYMRSQHLKKQKTAKPTIFPRIALEEPTNVISESYQFIQKYIEPWESVVYHWKNSYVERQKEAELIKSSIGDYFKKFPCLKQTKGYALLEHDFNLKFPGKKDAFNENWPAVRKQLIYLFNGPRKPVEPELQALALGLPFLKEDSLDLAIFLLLSAAFPKPKFITNKTDVSSSKSKKKIKRDKSENIKGWNPSKPEARGGFIFNVKAANNVLTSLSQLQNTLATYKLPLQPRPVIVGCVENIISSHIYINEILYDLESSVRSVEAAFKTYYALNAQYPPEAKSAWLFIEQAVFKLDIQQEQPIPMSVTTLFLEMSFICKCSKVFSIDVAFSKHIIYEHGLDDPMQSYQCLGSCTRKYDCIKSFRKHLRNIHFYQPRHHKPSSKKQINKKSIVEEFQDYDHEADENNTTESDKNNDGNEEFFFNFNLNDQNLVYIDKSIYKNYMKKNYEICEKLDELFQPNLTEFNIKQDAYDLTSKWYANKNISRKEIQFIINDVSTFYQRSLDSIADKTISILIDNNVSDSVSSDVINLFSQINKPFDDLSSEYLRFKQYKEQGTLIQPECILLGSIPSTKTVNGVTKICSQEVFTQFIPMRKVLKAFFELPTILERTLLYMDLVKSDTDTISNFTQGTLWSKILSQYHADDVVLPLFLYFDDFETNNCLGSHAGDGGKIGAVYISLPCLPPELYSKLDNIFLFQYFTSLHRQIFGNQRIFQKIIDELNYLAIQGIEVEVDNEKKRIFFCLGLVLGDNLGLNSILGFNESFNSSYWCRCCIMDKKCSFTATTELPDLIRTKESYDSIIESLDEPKKENFGVKEKCVWNEVKHFHVAVNFSVDVMHDLLEGICKYELAEILNYYIYVKKVIDEEILNNRIDAFSFNRSERKNKPPEIIPSNIKKLHLKLSASETLCFMRHFGLFIGDLIPEDDEFWSLYLSLNEILNILQAKSFHYKCPDLLRTLIADHLGLYQRVIKKKSKTKTPSFTPLCACNGIGWPGYTFFFDEGRKFSQKCKNSCSINFFEKKYMSYTSNKKSVNATP</sequence>
<dbReference type="OrthoDB" id="6780164at2759"/>
<evidence type="ECO:0000259" key="2">
    <source>
        <dbReference type="PROSITE" id="PS00028"/>
    </source>
</evidence>
<dbReference type="Proteomes" id="UP001154078">
    <property type="component" value="Chromosome 1"/>
</dbReference>
<dbReference type="AlphaFoldDB" id="A0A9P0AU22"/>
<proteinExistence type="predicted"/>
<dbReference type="InterPro" id="IPR013087">
    <property type="entry name" value="Znf_C2H2_type"/>
</dbReference>
<name>A0A9P0AU22_BRAAE</name>
<evidence type="ECO:0000256" key="1">
    <source>
        <dbReference type="SAM" id="MobiDB-lite"/>
    </source>
</evidence>
<keyword evidence="4" id="KW-1185">Reference proteome</keyword>
<evidence type="ECO:0000313" key="3">
    <source>
        <dbReference type="EMBL" id="CAH0547809.1"/>
    </source>
</evidence>
<dbReference type="EMBL" id="OV121132">
    <property type="protein sequence ID" value="CAH0547809.1"/>
    <property type="molecule type" value="Genomic_DNA"/>
</dbReference>